<organism evidence="6 7">
    <name type="scientific">Danaus chrysippus</name>
    <name type="common">African queen</name>
    <dbReference type="NCBI Taxonomy" id="151541"/>
    <lineage>
        <taxon>Eukaryota</taxon>
        <taxon>Metazoa</taxon>
        <taxon>Ecdysozoa</taxon>
        <taxon>Arthropoda</taxon>
        <taxon>Hexapoda</taxon>
        <taxon>Insecta</taxon>
        <taxon>Pterygota</taxon>
        <taxon>Neoptera</taxon>
        <taxon>Endopterygota</taxon>
        <taxon>Lepidoptera</taxon>
        <taxon>Glossata</taxon>
        <taxon>Ditrysia</taxon>
        <taxon>Papilionoidea</taxon>
        <taxon>Nymphalidae</taxon>
        <taxon>Danainae</taxon>
        <taxon>Danaini</taxon>
        <taxon>Danaina</taxon>
        <taxon>Danaus</taxon>
        <taxon>Anosia</taxon>
    </lineage>
</organism>
<dbReference type="CDD" id="cd08544">
    <property type="entry name" value="Reeler"/>
    <property type="match status" value="1"/>
</dbReference>
<proteinExistence type="predicted"/>
<dbReference type="InterPro" id="IPR002861">
    <property type="entry name" value="Reeler_dom"/>
</dbReference>
<dbReference type="PROSITE" id="PS51019">
    <property type="entry name" value="REELIN"/>
    <property type="match status" value="1"/>
</dbReference>
<evidence type="ECO:0000256" key="1">
    <source>
        <dbReference type="ARBA" id="ARBA00022737"/>
    </source>
</evidence>
<evidence type="ECO:0000256" key="3">
    <source>
        <dbReference type="SAM" id="MobiDB-lite"/>
    </source>
</evidence>
<evidence type="ECO:0000256" key="2">
    <source>
        <dbReference type="ARBA" id="ARBA00023157"/>
    </source>
</evidence>
<dbReference type="InterPro" id="IPR009465">
    <property type="entry name" value="Spondin_N"/>
</dbReference>
<dbReference type="NCBIfam" id="NF038123">
    <property type="entry name" value="NF038123_dom"/>
    <property type="match status" value="1"/>
</dbReference>
<keyword evidence="1" id="KW-0677">Repeat</keyword>
<dbReference type="PROSITE" id="PS51020">
    <property type="entry name" value="SPONDIN"/>
    <property type="match status" value="1"/>
</dbReference>
<dbReference type="AlphaFoldDB" id="A0A8J2QZT8"/>
<dbReference type="Gene3D" id="2.60.40.2130">
    <property type="entry name" value="F-spondin domain"/>
    <property type="match status" value="1"/>
</dbReference>
<name>A0A8J2QZT8_9NEOP</name>
<keyword evidence="7" id="KW-1185">Reference proteome</keyword>
<protein>
    <submittedName>
        <fullName evidence="6">(African queen) hypothetical protein</fullName>
    </submittedName>
</protein>
<accession>A0A8J2QZT8</accession>
<gene>
    <name evidence="6" type="ORF">DCHRY22_LOCUS13015</name>
</gene>
<dbReference type="OrthoDB" id="347314at2759"/>
<dbReference type="InterPro" id="IPR051418">
    <property type="entry name" value="Spondin/Thrombospondin_T1"/>
</dbReference>
<dbReference type="PANTHER" id="PTHR11311">
    <property type="entry name" value="SPONDIN"/>
    <property type="match status" value="1"/>
</dbReference>
<dbReference type="EMBL" id="CAKASE010000078">
    <property type="protein sequence ID" value="CAG9579015.1"/>
    <property type="molecule type" value="Genomic_DNA"/>
</dbReference>
<feature type="domain" description="Spondin" evidence="5">
    <location>
        <begin position="189"/>
        <end position="385"/>
    </location>
</feature>
<dbReference type="InterPro" id="IPR042307">
    <property type="entry name" value="Reeler_sf"/>
</dbReference>
<evidence type="ECO:0000259" key="5">
    <source>
        <dbReference type="PROSITE" id="PS51020"/>
    </source>
</evidence>
<dbReference type="Pfam" id="PF02014">
    <property type="entry name" value="Reeler"/>
    <property type="match status" value="1"/>
</dbReference>
<dbReference type="Gene3D" id="2.60.40.4060">
    <property type="entry name" value="Reeler domain"/>
    <property type="match status" value="1"/>
</dbReference>
<feature type="region of interest" description="Disordered" evidence="3">
    <location>
        <begin position="405"/>
        <end position="447"/>
    </location>
</feature>
<feature type="domain" description="Reelin" evidence="4">
    <location>
        <begin position="15"/>
        <end position="188"/>
    </location>
</feature>
<dbReference type="Pfam" id="PF06468">
    <property type="entry name" value="Spond_N"/>
    <property type="match status" value="1"/>
</dbReference>
<dbReference type="PANTHER" id="PTHR11311:SF15">
    <property type="entry name" value="SPONDIN-2"/>
    <property type="match status" value="1"/>
</dbReference>
<evidence type="ECO:0000259" key="4">
    <source>
        <dbReference type="PROSITE" id="PS51019"/>
    </source>
</evidence>
<evidence type="ECO:0000313" key="6">
    <source>
        <dbReference type="EMBL" id="CAG9579015.1"/>
    </source>
</evidence>
<comment type="caution">
    <text evidence="6">The sequence shown here is derived from an EMBL/GenBank/DDBJ whole genome shotgun (WGS) entry which is preliminary data.</text>
</comment>
<dbReference type="Proteomes" id="UP000789524">
    <property type="component" value="Unassembled WGS sequence"/>
</dbReference>
<dbReference type="GO" id="GO:0007155">
    <property type="term" value="P:cell adhesion"/>
    <property type="evidence" value="ECO:0007669"/>
    <property type="project" value="TreeGrafter"/>
</dbReference>
<dbReference type="GO" id="GO:0031012">
    <property type="term" value="C:extracellular matrix"/>
    <property type="evidence" value="ECO:0007669"/>
    <property type="project" value="TreeGrafter"/>
</dbReference>
<keyword evidence="2" id="KW-1015">Disulfide bond</keyword>
<reference evidence="6" key="1">
    <citation type="submission" date="2021-09" db="EMBL/GenBank/DDBJ databases">
        <authorList>
            <person name="Martin H S."/>
        </authorList>
    </citation>
    <scope>NUCLEOTIDE SEQUENCE</scope>
</reference>
<dbReference type="InterPro" id="IPR038678">
    <property type="entry name" value="Spondin_N_sf"/>
</dbReference>
<evidence type="ECO:0000313" key="7">
    <source>
        <dbReference type="Proteomes" id="UP000789524"/>
    </source>
</evidence>
<sequence length="562" mass="63387">MSTLYYGGDVLKLILLCFYIQKSLGDETLCDLRPLGAKTDPLPPDNRFNIEILNIMDNSYIPNKLYTVRLSATDGVSSFIAFTISASGDTKPNEKNARKPLKLSPGLIYPSPDSEAKSSDQCKNSVIQYDITPKTSVEAFWQAPPKDHKCVTIFAVLAVKPDVWYNFEGPLSKRVCEDRRNVEDMQPMENDNCQVCEDAQYLLTFERIWSYNTHPLMYPDNSTVVPCFSDVVGASHSKNFYVYKFNSEASQGLKMLAEQGNTTKLEIEIRMQLGSTVRTIIKASGHPRPNMATTSIFRVTREHHLVSLVTAILPSPDWFLGVSNMEMCDMLTGTWAPHLVLNLYPLDAGTDSGLTFGSANDDTMPPQPIKSAVINKSVTKEQLKPFAKIRFELIRTYPNPACVTEATVDETEGERKNNDNEEESNEIQVTSPTPEEHSPDPESAPECPVTAWEDWLPCEGECTNGNLQGYQMRFRYHLVDGVAVGKYVENGPYNEDKEVSEYCLENYPDSETRGCEEPCAENEEEEEEMEQKTIKKYLNIFVCLMLLCWKKSLNLISSVYLE</sequence>